<dbReference type="Pfam" id="PF04314">
    <property type="entry name" value="PCuAC"/>
    <property type="match status" value="1"/>
</dbReference>
<dbReference type="InterPro" id="IPR058248">
    <property type="entry name" value="Lxx211020-like"/>
</dbReference>
<dbReference type="RefSeq" id="WP_033115110.1">
    <property type="nucleotide sequence ID" value="NZ_AP024466.1"/>
</dbReference>
<dbReference type="Proteomes" id="UP000679312">
    <property type="component" value="Chromosome"/>
</dbReference>
<evidence type="ECO:0000256" key="1">
    <source>
        <dbReference type="SAM" id="SignalP"/>
    </source>
</evidence>
<name>A0ABD7ESE2_AERJA</name>
<dbReference type="PANTHER" id="PTHR36302:SF1">
    <property type="entry name" value="COPPER CHAPERONE PCU(A)C"/>
    <property type="match status" value="1"/>
</dbReference>
<dbReference type="EMBL" id="CP053881">
    <property type="protein sequence ID" value="QWL64182.1"/>
    <property type="molecule type" value="Genomic_DNA"/>
</dbReference>
<dbReference type="InterPro" id="IPR036182">
    <property type="entry name" value="PCuAC_sf"/>
</dbReference>
<sequence length="151" mass="16356">MFKRAFYSLLVLGMTAPALAKVDAVDGYVRLLPPGSPNTAAFMVLKNDADKPVKLVAAASPAAGRAELHTHLHENGVMKMRQVESIEIPAKGEVALQPGSFHIMLFEIGALSEKTPMPLTLTMDDGEKLELSLPVKPIEPMAGMNMKHMKH</sequence>
<evidence type="ECO:0000313" key="3">
    <source>
        <dbReference type="Proteomes" id="UP000679312"/>
    </source>
</evidence>
<reference evidence="2 3" key="1">
    <citation type="journal article" date="2021" name="Front. Microbiol.">
        <title>Prevalence and Genetic Analysis of Chromosomal mcr-3/7 in Aeromonas From U.S. Animal-Derived Samples.</title>
        <authorList>
            <person name="Wang Y."/>
            <person name="Hou N."/>
            <person name="Rasooly R."/>
            <person name="Gu Y."/>
            <person name="He X."/>
        </authorList>
    </citation>
    <scope>NUCLEOTIDE SEQUENCE [LARGE SCALE GENOMIC DNA]</scope>
    <source>
        <strain evidence="2 3">4608</strain>
    </source>
</reference>
<feature type="signal peptide" evidence="1">
    <location>
        <begin position="1"/>
        <end position="20"/>
    </location>
</feature>
<dbReference type="Gene3D" id="2.60.40.1890">
    <property type="entry name" value="PCu(A)C copper chaperone"/>
    <property type="match status" value="1"/>
</dbReference>
<proteinExistence type="predicted"/>
<accession>A0ABD7ESE2</accession>
<keyword evidence="1" id="KW-0732">Signal</keyword>
<evidence type="ECO:0000313" key="2">
    <source>
        <dbReference type="EMBL" id="QWL64182.1"/>
    </source>
</evidence>
<feature type="chain" id="PRO_5044782284" evidence="1">
    <location>
        <begin position="21"/>
        <end position="151"/>
    </location>
</feature>
<organism evidence="2 3">
    <name type="scientific">Aeromonas jandaei</name>
    <dbReference type="NCBI Taxonomy" id="650"/>
    <lineage>
        <taxon>Bacteria</taxon>
        <taxon>Pseudomonadati</taxon>
        <taxon>Pseudomonadota</taxon>
        <taxon>Gammaproteobacteria</taxon>
        <taxon>Aeromonadales</taxon>
        <taxon>Aeromonadaceae</taxon>
        <taxon>Aeromonas</taxon>
    </lineage>
</organism>
<dbReference type="SUPFAM" id="SSF110087">
    <property type="entry name" value="DR1885-like metal-binding protein"/>
    <property type="match status" value="1"/>
</dbReference>
<dbReference type="PANTHER" id="PTHR36302">
    <property type="entry name" value="BLR7088 PROTEIN"/>
    <property type="match status" value="1"/>
</dbReference>
<dbReference type="InterPro" id="IPR007410">
    <property type="entry name" value="LpqE-like"/>
</dbReference>
<dbReference type="AlphaFoldDB" id="A0ABD7ESE2"/>
<gene>
    <name evidence="2" type="ORF">HQ399_19020</name>
</gene>
<protein>
    <submittedName>
        <fullName evidence="2">Copper chaperone PCu(A)C</fullName>
    </submittedName>
</protein>